<dbReference type="InterPro" id="IPR049704">
    <property type="entry name" value="Aminotrans_3_PPA_site"/>
</dbReference>
<dbReference type="RefSeq" id="WP_046859640.1">
    <property type="nucleotide sequence ID" value="NZ_CP011412.1"/>
</dbReference>
<evidence type="ECO:0000313" key="7">
    <source>
        <dbReference type="EMBL" id="AKH20710.1"/>
    </source>
</evidence>
<dbReference type="SUPFAM" id="SSF53383">
    <property type="entry name" value="PLP-dependent transferases"/>
    <property type="match status" value="1"/>
</dbReference>
<evidence type="ECO:0000256" key="4">
    <source>
        <dbReference type="ARBA" id="ARBA00022679"/>
    </source>
</evidence>
<dbReference type="Proteomes" id="UP000034410">
    <property type="component" value="Chromosome"/>
</dbReference>
<organism evidence="7 8">
    <name type="scientific">Sedimenticola thiotaurini</name>
    <dbReference type="NCBI Taxonomy" id="1543721"/>
    <lineage>
        <taxon>Bacteria</taxon>
        <taxon>Pseudomonadati</taxon>
        <taxon>Pseudomonadota</taxon>
        <taxon>Gammaproteobacteria</taxon>
        <taxon>Chromatiales</taxon>
        <taxon>Sedimenticolaceae</taxon>
        <taxon>Sedimenticola</taxon>
    </lineage>
</organism>
<proteinExistence type="inferred from homology"/>
<dbReference type="AlphaFoldDB" id="A0A0F7K0M6"/>
<dbReference type="EMBL" id="CP011412">
    <property type="protein sequence ID" value="AKH20710.1"/>
    <property type="molecule type" value="Genomic_DNA"/>
</dbReference>
<evidence type="ECO:0000256" key="3">
    <source>
        <dbReference type="ARBA" id="ARBA00022576"/>
    </source>
</evidence>
<keyword evidence="5 6" id="KW-0663">Pyridoxal phosphate</keyword>
<dbReference type="InterPro" id="IPR015422">
    <property type="entry name" value="PyrdxlP-dep_Trfase_small"/>
</dbReference>
<evidence type="ECO:0000256" key="1">
    <source>
        <dbReference type="ARBA" id="ARBA00001933"/>
    </source>
</evidence>
<dbReference type="KEGG" id="seds:AAY24_10465"/>
<dbReference type="PIRSF" id="PIRSF000521">
    <property type="entry name" value="Transaminase_4ab_Lys_Orn"/>
    <property type="match status" value="1"/>
</dbReference>
<evidence type="ECO:0000256" key="2">
    <source>
        <dbReference type="ARBA" id="ARBA00008954"/>
    </source>
</evidence>
<dbReference type="InterPro" id="IPR015424">
    <property type="entry name" value="PyrdxlP-dep_Trfase"/>
</dbReference>
<dbReference type="GO" id="GO:0030170">
    <property type="term" value="F:pyridoxal phosphate binding"/>
    <property type="evidence" value="ECO:0007669"/>
    <property type="project" value="InterPro"/>
</dbReference>
<dbReference type="PANTHER" id="PTHR42684:SF1">
    <property type="entry name" value="BETA-ALANINE--PYRUVATE AMINOTRANSFERASE"/>
    <property type="match status" value="1"/>
</dbReference>
<dbReference type="CDD" id="cd00610">
    <property type="entry name" value="OAT_like"/>
    <property type="match status" value="1"/>
</dbReference>
<dbReference type="GO" id="GO:0009102">
    <property type="term" value="P:biotin biosynthetic process"/>
    <property type="evidence" value="ECO:0007669"/>
    <property type="project" value="TreeGrafter"/>
</dbReference>
<dbReference type="FunFam" id="3.40.640.10:FF:000014">
    <property type="entry name" value="Adenosylmethionine-8-amino-7-oxononanoate aminotransferase, probable"/>
    <property type="match status" value="1"/>
</dbReference>
<evidence type="ECO:0000256" key="6">
    <source>
        <dbReference type="RuleBase" id="RU003560"/>
    </source>
</evidence>
<dbReference type="PANTHER" id="PTHR42684">
    <property type="entry name" value="ADENOSYLMETHIONINE-8-AMINO-7-OXONONANOATE AMINOTRANSFERASE"/>
    <property type="match status" value="1"/>
</dbReference>
<keyword evidence="3 7" id="KW-0032">Aminotransferase</keyword>
<sequence length="446" mass="48370">MSDFDPRLSAGLEREALEAHWMPFTGNRQFKQQPRMIVAAEGNYYQSADGRRILDGVSGLWCCGAGHNRPEISQAISTQLDRLDYGPGFQFGHPLSFQLANRLKQLTPPGLDYVFFSNSGSEAVETALKMARAYWRLKGMPGKSKLIGRVKGYHGVNFGGISLGGIGPNRKLFGTLLDADHLPHTLLPDNAFSRGVPAHGANLADQLEELVALHDASNIAAVIVEPIAGSAGVIVPPAGYLQRLREICDRHAILLIFDEVITGFGRTGHAFAADAFGVTPDIMTLAKGLTNGVVPMGATLARADIYQTFMEHGGPEYLVEFPHGYTYSAHPLACAAGLAALELFEQDRLAERAAELAPHFETALHSLRGLPAITDIRNFGLAGAVQIAPSPGEPARRPWEIAMRCWDQGVYVRYGGDTIQLGPAMTIRQHEIDRMIEVLGESIQAV</sequence>
<protein>
    <submittedName>
        <fullName evidence="7">Omega amino acid--pyruvate aminotransferase</fullName>
        <ecNumber evidence="7">2.6.1.18</ecNumber>
    </submittedName>
</protein>
<evidence type="ECO:0000313" key="8">
    <source>
        <dbReference type="Proteomes" id="UP000034410"/>
    </source>
</evidence>
<comment type="cofactor">
    <cofactor evidence="1">
        <name>pyridoxal 5'-phosphate</name>
        <dbReference type="ChEBI" id="CHEBI:597326"/>
    </cofactor>
</comment>
<dbReference type="Gene3D" id="3.40.640.10">
    <property type="entry name" value="Type I PLP-dependent aspartate aminotransferase-like (Major domain)"/>
    <property type="match status" value="1"/>
</dbReference>
<dbReference type="GO" id="GO:0004015">
    <property type="term" value="F:adenosylmethionine-8-amino-7-oxononanoate transaminase activity"/>
    <property type="evidence" value="ECO:0007669"/>
    <property type="project" value="TreeGrafter"/>
</dbReference>
<gene>
    <name evidence="7" type="ORF">AAY24_10465</name>
</gene>
<reference evidence="7 8" key="1">
    <citation type="journal article" date="2015" name="Genome Announc.">
        <title>Complete Genome Sequence of Sedimenticola thiotaurini Strain SIP-G1, a Polyphosphate- and Polyhydroxyalkanoate-Accumulating Sulfur-Oxidizing Gammaproteobacterium Isolated from Salt Marsh Sediments.</title>
        <authorList>
            <person name="Flood B.E."/>
            <person name="Jones D.S."/>
            <person name="Bailey J.V."/>
        </authorList>
    </citation>
    <scope>NUCLEOTIDE SEQUENCE [LARGE SCALE GENOMIC DNA]</scope>
    <source>
        <strain evidence="7 8">SIP-G1</strain>
    </source>
</reference>
<dbReference type="Gene3D" id="3.90.1150.10">
    <property type="entry name" value="Aspartate Aminotransferase, domain 1"/>
    <property type="match status" value="1"/>
</dbReference>
<dbReference type="GO" id="GO:0016223">
    <property type="term" value="F:beta-alanine:pyruvate transaminase activity"/>
    <property type="evidence" value="ECO:0007669"/>
    <property type="project" value="UniProtKB-EC"/>
</dbReference>
<keyword evidence="8" id="KW-1185">Reference proteome</keyword>
<dbReference type="PROSITE" id="PS00600">
    <property type="entry name" value="AA_TRANSFER_CLASS_3"/>
    <property type="match status" value="1"/>
</dbReference>
<dbReference type="PATRIC" id="fig|1543721.4.peg.2170"/>
<dbReference type="OrthoDB" id="9801052at2"/>
<dbReference type="Pfam" id="PF00202">
    <property type="entry name" value="Aminotran_3"/>
    <property type="match status" value="1"/>
</dbReference>
<comment type="similarity">
    <text evidence="2 6">Belongs to the class-III pyridoxal-phosphate-dependent aminotransferase family.</text>
</comment>
<dbReference type="EC" id="2.6.1.18" evidence="7"/>
<name>A0A0F7K0M6_9GAMM</name>
<keyword evidence="7" id="KW-0670">Pyruvate</keyword>
<dbReference type="InterPro" id="IPR005814">
    <property type="entry name" value="Aminotrans_3"/>
</dbReference>
<evidence type="ECO:0000256" key="5">
    <source>
        <dbReference type="ARBA" id="ARBA00022898"/>
    </source>
</evidence>
<dbReference type="InterPro" id="IPR015421">
    <property type="entry name" value="PyrdxlP-dep_Trfase_major"/>
</dbReference>
<accession>A0A0F7K0M6</accession>
<keyword evidence="4 7" id="KW-0808">Transferase</keyword>